<gene>
    <name evidence="1" type="ORF">OESDEN_19363</name>
</gene>
<reference evidence="1 2" key="1">
    <citation type="submission" date="2014-03" db="EMBL/GenBank/DDBJ databases">
        <title>Draft genome of the hookworm Oesophagostomum dentatum.</title>
        <authorList>
            <person name="Mitreva M."/>
        </authorList>
    </citation>
    <scope>NUCLEOTIDE SEQUENCE [LARGE SCALE GENOMIC DNA]</scope>
    <source>
        <strain evidence="1 2">OD-Hann</strain>
    </source>
</reference>
<evidence type="ECO:0000313" key="1">
    <source>
        <dbReference type="EMBL" id="KHJ80956.1"/>
    </source>
</evidence>
<keyword evidence="2" id="KW-1185">Reference proteome</keyword>
<dbReference type="AlphaFoldDB" id="A0A0B1SAN5"/>
<accession>A0A0B1SAN5</accession>
<name>A0A0B1SAN5_OESDE</name>
<evidence type="ECO:0000313" key="2">
    <source>
        <dbReference type="Proteomes" id="UP000053660"/>
    </source>
</evidence>
<organism evidence="1 2">
    <name type="scientific">Oesophagostomum dentatum</name>
    <name type="common">Nodular worm</name>
    <dbReference type="NCBI Taxonomy" id="61180"/>
    <lineage>
        <taxon>Eukaryota</taxon>
        <taxon>Metazoa</taxon>
        <taxon>Ecdysozoa</taxon>
        <taxon>Nematoda</taxon>
        <taxon>Chromadorea</taxon>
        <taxon>Rhabditida</taxon>
        <taxon>Rhabditina</taxon>
        <taxon>Rhabditomorpha</taxon>
        <taxon>Strongyloidea</taxon>
        <taxon>Strongylidae</taxon>
        <taxon>Oesophagostomum</taxon>
    </lineage>
</organism>
<sequence length="69" mass="7873">MSLMLCGERCTNAAKQECLKEGDESARFKKAMELVNVAKHLYEKGIEILASYQKYGFYVIVKLYSMQTA</sequence>
<proteinExistence type="predicted"/>
<dbReference type="Proteomes" id="UP000053660">
    <property type="component" value="Unassembled WGS sequence"/>
</dbReference>
<dbReference type="EMBL" id="KN596242">
    <property type="protein sequence ID" value="KHJ80956.1"/>
    <property type="molecule type" value="Genomic_DNA"/>
</dbReference>
<protein>
    <submittedName>
        <fullName evidence="1">Uncharacterized protein</fullName>
    </submittedName>
</protein>